<keyword evidence="1" id="KW-0472">Membrane</keyword>
<sequence>MRTCCRSYLAFNLKFLNLFQLFVGISIILYSAHMLNQWNKQLLDPSDANSTILNTVLVPDQVIRMKSADGMISGSTSPWFIYAFMGLGMMLCCISCTGYIAAEAISGCCLCIYTVLKFVFILMEVALILFIALDSNWERDLPLNPTGEIDRFQEFVQSDIEFCKWIGIAVIIVQASSLLLGLVLRAMVNSQMKLDEDDTEEDPWEPLVNPHLAQTSVSVNVNGKSFHSDAWSSRMRERYGLSSGNVK</sequence>
<keyword evidence="3" id="KW-1185">Reference proteome</keyword>
<dbReference type="AlphaFoldDB" id="A0A5N6M3L6"/>
<keyword evidence="1" id="KW-0812">Transmembrane</keyword>
<evidence type="ECO:0000313" key="2">
    <source>
        <dbReference type="EMBL" id="KAD3068530.1"/>
    </source>
</evidence>
<evidence type="ECO:0000256" key="1">
    <source>
        <dbReference type="SAM" id="Phobius"/>
    </source>
</evidence>
<proteinExistence type="predicted"/>
<evidence type="ECO:0000313" key="3">
    <source>
        <dbReference type="Proteomes" id="UP000326396"/>
    </source>
</evidence>
<organism evidence="2 3">
    <name type="scientific">Mikania micrantha</name>
    <name type="common">bitter vine</name>
    <dbReference type="NCBI Taxonomy" id="192012"/>
    <lineage>
        <taxon>Eukaryota</taxon>
        <taxon>Viridiplantae</taxon>
        <taxon>Streptophyta</taxon>
        <taxon>Embryophyta</taxon>
        <taxon>Tracheophyta</taxon>
        <taxon>Spermatophyta</taxon>
        <taxon>Magnoliopsida</taxon>
        <taxon>eudicotyledons</taxon>
        <taxon>Gunneridae</taxon>
        <taxon>Pentapetalae</taxon>
        <taxon>asterids</taxon>
        <taxon>campanulids</taxon>
        <taxon>Asterales</taxon>
        <taxon>Asteraceae</taxon>
        <taxon>Asteroideae</taxon>
        <taxon>Heliantheae alliance</taxon>
        <taxon>Eupatorieae</taxon>
        <taxon>Mikania</taxon>
    </lineage>
</organism>
<feature type="transmembrane region" description="Helical" evidence="1">
    <location>
        <begin position="165"/>
        <end position="184"/>
    </location>
</feature>
<feature type="transmembrane region" description="Helical" evidence="1">
    <location>
        <begin position="109"/>
        <end position="133"/>
    </location>
</feature>
<evidence type="ECO:0008006" key="4">
    <source>
        <dbReference type="Google" id="ProtNLM"/>
    </source>
</evidence>
<feature type="transmembrane region" description="Helical" evidence="1">
    <location>
        <begin position="79"/>
        <end position="102"/>
    </location>
</feature>
<dbReference type="Proteomes" id="UP000326396">
    <property type="component" value="Linkage Group LG7"/>
</dbReference>
<gene>
    <name evidence="2" type="ORF">E3N88_36410</name>
</gene>
<name>A0A5N6M3L6_9ASTR</name>
<reference evidence="2 3" key="1">
    <citation type="submission" date="2019-05" db="EMBL/GenBank/DDBJ databases">
        <title>Mikania micrantha, genome provides insights into the molecular mechanism of rapid growth.</title>
        <authorList>
            <person name="Liu B."/>
        </authorList>
    </citation>
    <scope>NUCLEOTIDE SEQUENCE [LARGE SCALE GENOMIC DNA]</scope>
    <source>
        <strain evidence="2">NLD-2019</strain>
        <tissue evidence="2">Leaf</tissue>
    </source>
</reference>
<dbReference type="OrthoDB" id="723894at2759"/>
<dbReference type="EMBL" id="SZYD01000017">
    <property type="protein sequence ID" value="KAD3068530.1"/>
    <property type="molecule type" value="Genomic_DNA"/>
</dbReference>
<keyword evidence="1" id="KW-1133">Transmembrane helix</keyword>
<feature type="transmembrane region" description="Helical" evidence="1">
    <location>
        <begin position="12"/>
        <end position="32"/>
    </location>
</feature>
<protein>
    <recommendedName>
        <fullName evidence="4">Tetraspanin</fullName>
    </recommendedName>
</protein>
<comment type="caution">
    <text evidence="2">The sequence shown here is derived from an EMBL/GenBank/DDBJ whole genome shotgun (WGS) entry which is preliminary data.</text>
</comment>
<accession>A0A5N6M3L6</accession>